<dbReference type="Pfam" id="PF00486">
    <property type="entry name" value="Trans_reg_C"/>
    <property type="match status" value="1"/>
</dbReference>
<sequence length="636" mass="67956">MQSARFSLLGPLEVYADVDTVALGGARSQCILAALLLDANRVVSMRRLVAAAWGEGPPQGARTQVQNRLSALRRVFREANLGADVIVRRGSGYLIEIREGQLDLHRFDNELVRADALAASGQVAEAAVAINDGLALWRGPALDGLATPHLQAAAERIEERRLAAVEKRIQIELDLGRHGELVPELTGLASAHPYREGLHGRLMLALYRAGRQAEALEAFRRARLLLSEQLGVEPGPDLQRLHEAVLRGDEALIRAARPAALTPQVNEGTAPVPRELPADITGFAGRAEALTALDGMLPDAANAAVPVVISAISGTAGVGKTALAVHWAHRVAHRFPDGQLYVNLRGYGADAPVPPIEALGALLRALGVRPDRVPADAGEAAAMYRSLLAGRSVLVLLDNARSAEQVRPLLPGGPGCLVLITSRDRIGGLVAREGARRLTLDVLSAGEARDLLRHVLGDGRARAEPDALADLAHVCAYLPLALRIAAANLTNRPHQSIATHVKELVWADGLGALAIDGDEETSVQIALDHSYRAVPTDAQGLFRMLGHVHGPDFTPEAAAALMGTTPAQTEKLLDRLAAAHLIEERSPHQFSFHDLLRQYARKRSSTEAERATGQRHQYTESTKGPGSDCGNSNESR</sequence>
<evidence type="ECO:0000256" key="1">
    <source>
        <dbReference type="ARBA" id="ARBA00005820"/>
    </source>
</evidence>
<evidence type="ECO:0000256" key="4">
    <source>
        <dbReference type="ARBA" id="ARBA00023163"/>
    </source>
</evidence>
<evidence type="ECO:0000256" key="3">
    <source>
        <dbReference type="ARBA" id="ARBA00023125"/>
    </source>
</evidence>
<protein>
    <submittedName>
        <fullName evidence="8">DNA-binding transcriptional activator of the SARP family</fullName>
    </submittedName>
</protein>
<dbReference type="GO" id="GO:0006355">
    <property type="term" value="P:regulation of DNA-templated transcription"/>
    <property type="evidence" value="ECO:0007669"/>
    <property type="project" value="InterPro"/>
</dbReference>
<dbReference type="SUPFAM" id="SSF52540">
    <property type="entry name" value="P-loop containing nucleoside triphosphate hydrolases"/>
    <property type="match status" value="1"/>
</dbReference>
<dbReference type="STRING" id="137265.SAMN05421684_7975"/>
<dbReference type="SMART" id="SM00862">
    <property type="entry name" value="Trans_reg_C"/>
    <property type="match status" value="1"/>
</dbReference>
<dbReference type="AlphaFoldDB" id="A0A1H3USE7"/>
<gene>
    <name evidence="8" type="ORF">SAMN05421684_7975</name>
</gene>
<name>A0A1H3USE7_9ACTN</name>
<dbReference type="PANTHER" id="PTHR35807:SF1">
    <property type="entry name" value="TRANSCRIPTIONAL REGULATOR REDD"/>
    <property type="match status" value="1"/>
</dbReference>
<accession>A0A1H3USE7</accession>
<evidence type="ECO:0000313" key="9">
    <source>
        <dbReference type="Proteomes" id="UP000199632"/>
    </source>
</evidence>
<dbReference type="InterPro" id="IPR011990">
    <property type="entry name" value="TPR-like_helical_dom_sf"/>
</dbReference>
<evidence type="ECO:0000259" key="6">
    <source>
        <dbReference type="SMART" id="SM00862"/>
    </source>
</evidence>
<dbReference type="GO" id="GO:0043531">
    <property type="term" value="F:ADP binding"/>
    <property type="evidence" value="ECO:0007669"/>
    <property type="project" value="InterPro"/>
</dbReference>
<dbReference type="InterPro" id="IPR001867">
    <property type="entry name" value="OmpR/PhoB-type_DNA-bd"/>
</dbReference>
<dbReference type="CDD" id="cd15831">
    <property type="entry name" value="BTAD"/>
    <property type="match status" value="1"/>
</dbReference>
<evidence type="ECO:0000256" key="5">
    <source>
        <dbReference type="SAM" id="MobiDB-lite"/>
    </source>
</evidence>
<evidence type="ECO:0000313" key="8">
    <source>
        <dbReference type="EMBL" id="SDZ65258.1"/>
    </source>
</evidence>
<dbReference type="Pfam" id="PF03704">
    <property type="entry name" value="BTAD"/>
    <property type="match status" value="1"/>
</dbReference>
<dbReference type="PRINTS" id="PR00364">
    <property type="entry name" value="DISEASERSIST"/>
</dbReference>
<keyword evidence="2" id="KW-0805">Transcription regulation</keyword>
<dbReference type="Proteomes" id="UP000199632">
    <property type="component" value="Unassembled WGS sequence"/>
</dbReference>
<dbReference type="InterPro" id="IPR005158">
    <property type="entry name" value="BTAD"/>
</dbReference>
<dbReference type="SUPFAM" id="SSF48452">
    <property type="entry name" value="TPR-like"/>
    <property type="match status" value="1"/>
</dbReference>
<dbReference type="PANTHER" id="PTHR35807">
    <property type="entry name" value="TRANSCRIPTIONAL REGULATOR REDD-RELATED"/>
    <property type="match status" value="1"/>
</dbReference>
<proteinExistence type="inferred from homology"/>
<evidence type="ECO:0000259" key="7">
    <source>
        <dbReference type="SMART" id="SM01043"/>
    </source>
</evidence>
<feature type="region of interest" description="Disordered" evidence="5">
    <location>
        <begin position="603"/>
        <end position="636"/>
    </location>
</feature>
<dbReference type="Gene3D" id="3.40.50.300">
    <property type="entry name" value="P-loop containing nucleotide triphosphate hydrolases"/>
    <property type="match status" value="1"/>
</dbReference>
<dbReference type="InterPro" id="IPR036388">
    <property type="entry name" value="WH-like_DNA-bd_sf"/>
</dbReference>
<dbReference type="Gene3D" id="1.25.40.10">
    <property type="entry name" value="Tetratricopeptide repeat domain"/>
    <property type="match status" value="1"/>
</dbReference>
<keyword evidence="4" id="KW-0804">Transcription</keyword>
<comment type="similarity">
    <text evidence="1">Belongs to the AfsR/DnrI/RedD regulatory family.</text>
</comment>
<dbReference type="InterPro" id="IPR051677">
    <property type="entry name" value="AfsR-DnrI-RedD_regulator"/>
</dbReference>
<dbReference type="SMART" id="SM01043">
    <property type="entry name" value="BTAD"/>
    <property type="match status" value="1"/>
</dbReference>
<feature type="domain" description="Bacterial transcriptional activator" evidence="7">
    <location>
        <begin position="102"/>
        <end position="246"/>
    </location>
</feature>
<keyword evidence="3 8" id="KW-0238">DNA-binding</keyword>
<feature type="compositionally biased region" description="Polar residues" evidence="5">
    <location>
        <begin position="614"/>
        <end position="636"/>
    </location>
</feature>
<keyword evidence="9" id="KW-1185">Reference proteome</keyword>
<evidence type="ECO:0000256" key="2">
    <source>
        <dbReference type="ARBA" id="ARBA00023015"/>
    </source>
</evidence>
<dbReference type="GO" id="GO:0000160">
    <property type="term" value="P:phosphorelay signal transduction system"/>
    <property type="evidence" value="ECO:0007669"/>
    <property type="project" value="InterPro"/>
</dbReference>
<organism evidence="8 9">
    <name type="scientific">Asanoa ishikariensis</name>
    <dbReference type="NCBI Taxonomy" id="137265"/>
    <lineage>
        <taxon>Bacteria</taxon>
        <taxon>Bacillati</taxon>
        <taxon>Actinomycetota</taxon>
        <taxon>Actinomycetes</taxon>
        <taxon>Micromonosporales</taxon>
        <taxon>Micromonosporaceae</taxon>
        <taxon>Asanoa</taxon>
    </lineage>
</organism>
<dbReference type="SUPFAM" id="SSF46894">
    <property type="entry name" value="C-terminal effector domain of the bipartite response regulators"/>
    <property type="match status" value="1"/>
</dbReference>
<dbReference type="GO" id="GO:0003677">
    <property type="term" value="F:DNA binding"/>
    <property type="evidence" value="ECO:0007669"/>
    <property type="project" value="UniProtKB-KW"/>
</dbReference>
<dbReference type="EMBL" id="FNQB01000005">
    <property type="protein sequence ID" value="SDZ65258.1"/>
    <property type="molecule type" value="Genomic_DNA"/>
</dbReference>
<dbReference type="InterPro" id="IPR016032">
    <property type="entry name" value="Sig_transdc_resp-reg_C-effctor"/>
</dbReference>
<dbReference type="Gene3D" id="1.10.10.10">
    <property type="entry name" value="Winged helix-like DNA-binding domain superfamily/Winged helix DNA-binding domain"/>
    <property type="match status" value="1"/>
</dbReference>
<reference evidence="9" key="1">
    <citation type="submission" date="2016-10" db="EMBL/GenBank/DDBJ databases">
        <authorList>
            <person name="Varghese N."/>
            <person name="Submissions S."/>
        </authorList>
    </citation>
    <scope>NUCLEOTIDE SEQUENCE [LARGE SCALE GENOMIC DNA]</scope>
    <source>
        <strain evidence="9">DSM 44718</strain>
    </source>
</reference>
<feature type="domain" description="OmpR/PhoB-type" evidence="6">
    <location>
        <begin position="18"/>
        <end position="95"/>
    </location>
</feature>
<dbReference type="InterPro" id="IPR027417">
    <property type="entry name" value="P-loop_NTPase"/>
</dbReference>